<accession>A0A9D3ABY0</accession>
<reference evidence="8" key="2">
    <citation type="journal article" date="2021" name="PeerJ">
        <title>Extensive microbial diversity within the chicken gut microbiome revealed by metagenomics and culture.</title>
        <authorList>
            <person name="Gilroy R."/>
            <person name="Ravi A."/>
            <person name="Getino M."/>
            <person name="Pursley I."/>
            <person name="Horton D.L."/>
            <person name="Alikhan N.F."/>
            <person name="Baker D."/>
            <person name="Gharbi K."/>
            <person name="Hall N."/>
            <person name="Watson M."/>
            <person name="Adriaenssens E.M."/>
            <person name="Foster-Nyarko E."/>
            <person name="Jarju S."/>
            <person name="Secka A."/>
            <person name="Antonio M."/>
            <person name="Oren A."/>
            <person name="Chaudhuri R.R."/>
            <person name="La Ragione R."/>
            <person name="Hildebrand F."/>
            <person name="Pallen M.J."/>
        </authorList>
    </citation>
    <scope>NUCLEOTIDE SEQUENCE</scope>
    <source>
        <strain evidence="8">CHK175-13533</strain>
    </source>
</reference>
<comment type="caution">
    <text evidence="8">The sequence shown here is derived from an EMBL/GenBank/DDBJ whole genome shotgun (WGS) entry which is preliminary data.</text>
</comment>
<dbReference type="GO" id="GO:0017116">
    <property type="term" value="F:single-stranded DNA helicase activity"/>
    <property type="evidence" value="ECO:0007669"/>
    <property type="project" value="TreeGrafter"/>
</dbReference>
<dbReference type="GO" id="GO:0000731">
    <property type="term" value="P:DNA synthesis involved in DNA repair"/>
    <property type="evidence" value="ECO:0007669"/>
    <property type="project" value="TreeGrafter"/>
</dbReference>
<evidence type="ECO:0000313" key="9">
    <source>
        <dbReference type="EMBL" id="NJB66326.1"/>
    </source>
</evidence>
<dbReference type="Gene3D" id="3.40.50.300">
    <property type="entry name" value="P-loop containing nucleotide triphosphate hydrolases"/>
    <property type="match status" value="1"/>
</dbReference>
<evidence type="ECO:0000256" key="4">
    <source>
        <dbReference type="ARBA" id="ARBA00022705"/>
    </source>
</evidence>
<dbReference type="GO" id="GO:0005524">
    <property type="term" value="F:ATP binding"/>
    <property type="evidence" value="ECO:0007669"/>
    <property type="project" value="UniProtKB-KW"/>
</dbReference>
<dbReference type="FunFam" id="1.20.272.10:FF:000001">
    <property type="entry name" value="Putative AAA family ATPase"/>
    <property type="match status" value="1"/>
</dbReference>
<evidence type="ECO:0000313" key="8">
    <source>
        <dbReference type="EMBL" id="HJH24905.1"/>
    </source>
</evidence>
<dbReference type="GO" id="GO:0016887">
    <property type="term" value="F:ATP hydrolysis activity"/>
    <property type="evidence" value="ECO:0007669"/>
    <property type="project" value="InterPro"/>
</dbReference>
<dbReference type="InterPro" id="IPR027417">
    <property type="entry name" value="P-loop_NTPase"/>
</dbReference>
<dbReference type="CDD" id="cd18139">
    <property type="entry name" value="HLD_clamp_RarA"/>
    <property type="match status" value="1"/>
</dbReference>
<evidence type="ECO:0000313" key="10">
    <source>
        <dbReference type="Proteomes" id="UP000700248"/>
    </source>
</evidence>
<dbReference type="RefSeq" id="WP_167662238.1">
    <property type="nucleotide sequence ID" value="NZ_BMCQ01000008.1"/>
</dbReference>
<organism evidence="8 10">
    <name type="scientific">Paenalcaligenes hominis</name>
    <dbReference type="NCBI Taxonomy" id="643674"/>
    <lineage>
        <taxon>Bacteria</taxon>
        <taxon>Pseudomonadati</taxon>
        <taxon>Pseudomonadota</taxon>
        <taxon>Betaproteobacteria</taxon>
        <taxon>Burkholderiales</taxon>
        <taxon>Alcaligenaceae</taxon>
        <taxon>Paenalcaligenes</taxon>
    </lineage>
</organism>
<reference evidence="9 11" key="1">
    <citation type="submission" date="2020-03" db="EMBL/GenBank/DDBJ databases">
        <title>Genomic Encyclopedia of Type Strains, Phase IV (KMG-IV): sequencing the most valuable type-strain genomes for metagenomic binning, comparative biology and taxonomic classification.</title>
        <authorList>
            <person name="Goeker M."/>
        </authorList>
    </citation>
    <scope>NUCLEOTIDE SEQUENCE [LARGE SCALE GENOMIC DNA]</scope>
    <source>
        <strain evidence="9 11">DSM 26613</strain>
    </source>
</reference>
<dbReference type="Pfam" id="PF00004">
    <property type="entry name" value="AAA"/>
    <property type="match status" value="1"/>
</dbReference>
<reference evidence="8" key="3">
    <citation type="submission" date="2021-09" db="EMBL/GenBank/DDBJ databases">
        <authorList>
            <person name="Gilroy R."/>
        </authorList>
    </citation>
    <scope>NUCLEOTIDE SEQUENCE</scope>
    <source>
        <strain evidence="8">CHK175-13533</strain>
    </source>
</reference>
<keyword evidence="11" id="KW-1185">Reference proteome</keyword>
<dbReference type="EMBL" id="DYTQ01000106">
    <property type="protein sequence ID" value="HJH24905.1"/>
    <property type="molecule type" value="Genomic_DNA"/>
</dbReference>
<dbReference type="InterPro" id="IPR021886">
    <property type="entry name" value="MgsA_C"/>
</dbReference>
<feature type="domain" description="AAA+ ATPase" evidence="7">
    <location>
        <begin position="49"/>
        <end position="165"/>
    </location>
</feature>
<sequence>MADDLFTSQTAPYAPLAERLRPRHLDEVVGQTDLVGEGKPLRVAFASGRPHSMIFWGPPGVGKTTLARMMAQGFDAQFIAISAVLGGVKDIRDAVVKAQVAQGQGRRTILFVDEVHRFNKAQQDAFLPYVESGLFTFIGATTENPSFEVNSALLSRARVYVLQPLTIEQLETLVKKAIARYIEDAHITLHFTDEAQYQLAAWADGDARRVINAVEVVAESAHAAGVELVDQAYLEQSLSHNLRRFDKGGDAFYDQISALHKSVRGSDPDAALYWFSRMLDGGADASYLSRRIVRIAWEDIGLADPRAMQIANEAAATFERLGSPEGELALAQALLYLAIAPKSNAGYMAYNQARRFAAEHGSAAVPVHLRNAPTQLMKQLGHGKAYRYAHDEPHAYAAGENYFPEGLNPRFYTPTDRGLEQKIAEKLRFLTELDRQSHRTKS</sequence>
<dbReference type="InterPro" id="IPR003593">
    <property type="entry name" value="AAA+_ATPase"/>
</dbReference>
<evidence type="ECO:0000256" key="5">
    <source>
        <dbReference type="ARBA" id="ARBA00022741"/>
    </source>
</evidence>
<dbReference type="EMBL" id="JAATIZ010000006">
    <property type="protein sequence ID" value="NJB66326.1"/>
    <property type="molecule type" value="Genomic_DNA"/>
</dbReference>
<dbReference type="Proteomes" id="UP000783934">
    <property type="component" value="Unassembled WGS sequence"/>
</dbReference>
<keyword evidence="5" id="KW-0547">Nucleotide-binding</keyword>
<evidence type="ECO:0000256" key="3">
    <source>
        <dbReference type="ARBA" id="ARBA00020776"/>
    </source>
</evidence>
<dbReference type="AlphaFoldDB" id="A0A9D3ABY0"/>
<dbReference type="Pfam" id="PF16193">
    <property type="entry name" value="AAA_assoc_2"/>
    <property type="match status" value="1"/>
</dbReference>
<dbReference type="Pfam" id="PF12002">
    <property type="entry name" value="MgsA_C"/>
    <property type="match status" value="1"/>
</dbReference>
<dbReference type="GO" id="GO:0008047">
    <property type="term" value="F:enzyme activator activity"/>
    <property type="evidence" value="ECO:0007669"/>
    <property type="project" value="TreeGrafter"/>
</dbReference>
<evidence type="ECO:0000256" key="6">
    <source>
        <dbReference type="ARBA" id="ARBA00022840"/>
    </source>
</evidence>
<name>A0A9D3ABY0_9BURK</name>
<proteinExistence type="inferred from homology"/>
<dbReference type="InterPro" id="IPR003959">
    <property type="entry name" value="ATPase_AAA_core"/>
</dbReference>
<evidence type="ECO:0000256" key="1">
    <source>
        <dbReference type="ARBA" id="ARBA00002393"/>
    </source>
</evidence>
<dbReference type="GO" id="GO:0006261">
    <property type="term" value="P:DNA-templated DNA replication"/>
    <property type="evidence" value="ECO:0007669"/>
    <property type="project" value="TreeGrafter"/>
</dbReference>
<dbReference type="Gene3D" id="1.10.3710.10">
    <property type="entry name" value="DNA polymerase III clamp loader subunits, C-terminal domain"/>
    <property type="match status" value="1"/>
</dbReference>
<dbReference type="GO" id="GO:0003677">
    <property type="term" value="F:DNA binding"/>
    <property type="evidence" value="ECO:0007669"/>
    <property type="project" value="InterPro"/>
</dbReference>
<dbReference type="PANTHER" id="PTHR13779">
    <property type="entry name" value="WERNER HELICASE-INTERACTING PROTEIN 1 FAMILY MEMBER"/>
    <property type="match status" value="1"/>
</dbReference>
<evidence type="ECO:0000313" key="11">
    <source>
        <dbReference type="Proteomes" id="UP000783934"/>
    </source>
</evidence>
<dbReference type="Gene3D" id="1.20.272.10">
    <property type="match status" value="1"/>
</dbReference>
<dbReference type="Proteomes" id="UP000700248">
    <property type="component" value="Unassembled WGS sequence"/>
</dbReference>
<dbReference type="FunFam" id="3.40.50.300:FF:000137">
    <property type="entry name" value="Replication-associated recombination protein A"/>
    <property type="match status" value="1"/>
</dbReference>
<gene>
    <name evidence="9" type="ORF">GGR41_002591</name>
    <name evidence="8" type="ORF">K8U84_10160</name>
</gene>
<dbReference type="SUPFAM" id="SSF48019">
    <property type="entry name" value="post-AAA+ oligomerization domain-like"/>
    <property type="match status" value="1"/>
</dbReference>
<dbReference type="InterPro" id="IPR051314">
    <property type="entry name" value="AAA_ATPase_RarA/MGS1/WRNIP1"/>
</dbReference>
<dbReference type="CDD" id="cd00009">
    <property type="entry name" value="AAA"/>
    <property type="match status" value="1"/>
</dbReference>
<dbReference type="InterPro" id="IPR008921">
    <property type="entry name" value="DNA_pol3_clamp-load_cplx_C"/>
</dbReference>
<keyword evidence="6" id="KW-0067">ATP-binding</keyword>
<evidence type="ECO:0000256" key="2">
    <source>
        <dbReference type="ARBA" id="ARBA00008959"/>
    </source>
</evidence>
<comment type="function">
    <text evidence="1">DNA-dependent ATPase that plays important roles in cellular responses to stalled DNA replication processes.</text>
</comment>
<protein>
    <recommendedName>
        <fullName evidence="3">Replication-associated recombination protein A</fullName>
    </recommendedName>
</protein>
<evidence type="ECO:0000259" key="7">
    <source>
        <dbReference type="SMART" id="SM00382"/>
    </source>
</evidence>
<dbReference type="SUPFAM" id="SSF52540">
    <property type="entry name" value="P-loop containing nucleoside triphosphate hydrolases"/>
    <property type="match status" value="1"/>
</dbReference>
<dbReference type="PANTHER" id="PTHR13779:SF7">
    <property type="entry name" value="ATPASE WRNIP1"/>
    <property type="match status" value="1"/>
</dbReference>
<dbReference type="InterPro" id="IPR032423">
    <property type="entry name" value="AAA_assoc_2"/>
</dbReference>
<comment type="similarity">
    <text evidence="2">Belongs to the AAA ATPase family. RarA/MGS1/WRNIP1 subfamily.</text>
</comment>
<dbReference type="Gene3D" id="1.10.8.60">
    <property type="match status" value="1"/>
</dbReference>
<dbReference type="SMART" id="SM00382">
    <property type="entry name" value="AAA"/>
    <property type="match status" value="1"/>
</dbReference>
<keyword evidence="4" id="KW-0235">DNA replication</keyword>